<sequence length="251" mass="29566">MKEAIIFIHGLTGTKRAFKKQMDYFQTKYDTYAYNLLGHGEDRGKPIEFTLHHLVQQLEEFYEENGINEAHICSLSYGCYPSTIFASKYKDKVRSLCYIGGHYNAPSQLFDVLRHHWNVREEEYSKWLKHYTNDIYPKESLIDPYAVISKKIYYKYGLELAENILKNAIEHRLYYDLRRDLKSVTAPILWVMGDHDTLYKSTLKELAEIVPHVIYKEIKHAGHAANLFRPNCFKELYEGFLMQFQLEGAIS</sequence>
<protein>
    <submittedName>
        <fullName evidence="2">Alpha/beta hydrolase</fullName>
    </submittedName>
</protein>
<dbReference type="Proteomes" id="UP000181936">
    <property type="component" value="Chromosome"/>
</dbReference>
<dbReference type="KEGG" id="bwh:A9C19_13870"/>
<dbReference type="InterPro" id="IPR050266">
    <property type="entry name" value="AB_hydrolase_sf"/>
</dbReference>
<dbReference type="PANTHER" id="PTHR43798">
    <property type="entry name" value="MONOACYLGLYCEROL LIPASE"/>
    <property type="match status" value="1"/>
</dbReference>
<dbReference type="OrthoDB" id="9776853at2"/>
<name>A0A1L3MTW1_9BACI</name>
<accession>A0A1L3MTW1</accession>
<dbReference type="InterPro" id="IPR029058">
    <property type="entry name" value="AB_hydrolase_fold"/>
</dbReference>
<reference evidence="2 3" key="1">
    <citation type="journal article" date="2016" name="Sci. Rep.">
        <title>Complete genome sequence and transcriptomic analysis of a novel marine strain Bacillus weihaiensis reveals the mechanism of brown algae degradation.</title>
        <authorList>
            <person name="Zhu Y."/>
            <person name="Chen P."/>
            <person name="Bao Y."/>
            <person name="Men Y."/>
            <person name="Zeng Y."/>
            <person name="Yang J."/>
            <person name="Sun J."/>
            <person name="Sun Y."/>
        </authorList>
    </citation>
    <scope>NUCLEOTIDE SEQUENCE [LARGE SCALE GENOMIC DNA]</scope>
    <source>
        <strain evidence="2 3">Alg07</strain>
    </source>
</reference>
<keyword evidence="3" id="KW-1185">Reference proteome</keyword>
<dbReference type="RefSeq" id="WP_072580523.1">
    <property type="nucleotide sequence ID" value="NZ_CP016020.1"/>
</dbReference>
<gene>
    <name evidence="2" type="ORF">A9C19_13870</name>
</gene>
<dbReference type="GO" id="GO:0016020">
    <property type="term" value="C:membrane"/>
    <property type="evidence" value="ECO:0007669"/>
    <property type="project" value="TreeGrafter"/>
</dbReference>
<dbReference type="AlphaFoldDB" id="A0A1L3MTW1"/>
<feature type="domain" description="AB hydrolase-1" evidence="1">
    <location>
        <begin position="4"/>
        <end position="117"/>
    </location>
</feature>
<evidence type="ECO:0000259" key="1">
    <source>
        <dbReference type="Pfam" id="PF00561"/>
    </source>
</evidence>
<dbReference type="InterPro" id="IPR000073">
    <property type="entry name" value="AB_hydrolase_1"/>
</dbReference>
<evidence type="ECO:0000313" key="3">
    <source>
        <dbReference type="Proteomes" id="UP000181936"/>
    </source>
</evidence>
<dbReference type="Gene3D" id="3.40.50.1820">
    <property type="entry name" value="alpha/beta hydrolase"/>
    <property type="match status" value="1"/>
</dbReference>
<evidence type="ECO:0000313" key="2">
    <source>
        <dbReference type="EMBL" id="APH05730.1"/>
    </source>
</evidence>
<dbReference type="SUPFAM" id="SSF53474">
    <property type="entry name" value="alpha/beta-Hydrolases"/>
    <property type="match status" value="1"/>
</dbReference>
<dbReference type="GO" id="GO:0016787">
    <property type="term" value="F:hydrolase activity"/>
    <property type="evidence" value="ECO:0007669"/>
    <property type="project" value="UniProtKB-KW"/>
</dbReference>
<organism evidence="2 3">
    <name type="scientific">Bacillus weihaiensis</name>
    <dbReference type="NCBI Taxonomy" id="1547283"/>
    <lineage>
        <taxon>Bacteria</taxon>
        <taxon>Bacillati</taxon>
        <taxon>Bacillota</taxon>
        <taxon>Bacilli</taxon>
        <taxon>Bacillales</taxon>
        <taxon>Bacillaceae</taxon>
        <taxon>Bacillus</taxon>
    </lineage>
</organism>
<dbReference type="STRING" id="1547283.A9C19_13870"/>
<proteinExistence type="predicted"/>
<dbReference type="Pfam" id="PF00561">
    <property type="entry name" value="Abhydrolase_1"/>
    <property type="match status" value="1"/>
</dbReference>
<dbReference type="EMBL" id="CP016020">
    <property type="protein sequence ID" value="APH05730.1"/>
    <property type="molecule type" value="Genomic_DNA"/>
</dbReference>
<keyword evidence="2" id="KW-0378">Hydrolase</keyword>
<dbReference type="PANTHER" id="PTHR43798:SF28">
    <property type="entry name" value="AB HYDROLASE-1 DOMAIN-CONTAINING PROTEIN"/>
    <property type="match status" value="1"/>
</dbReference>